<dbReference type="RefSeq" id="WP_276267488.1">
    <property type="nucleotide sequence ID" value="NZ_JARJLM010000487.1"/>
</dbReference>
<proteinExistence type="predicted"/>
<accession>A0ABT6AX98</accession>
<protein>
    <submittedName>
        <fullName evidence="1">Uncharacterized protein</fullName>
    </submittedName>
</protein>
<evidence type="ECO:0000313" key="2">
    <source>
        <dbReference type="Proteomes" id="UP001216674"/>
    </source>
</evidence>
<dbReference type="EMBL" id="JARJLM010000487">
    <property type="protein sequence ID" value="MDF3837213.1"/>
    <property type="molecule type" value="Genomic_DNA"/>
</dbReference>
<organism evidence="1 2">
    <name type="scientific">Cupriavidus basilensis</name>
    <dbReference type="NCBI Taxonomy" id="68895"/>
    <lineage>
        <taxon>Bacteria</taxon>
        <taxon>Pseudomonadati</taxon>
        <taxon>Pseudomonadota</taxon>
        <taxon>Betaproteobacteria</taxon>
        <taxon>Burkholderiales</taxon>
        <taxon>Burkholderiaceae</taxon>
        <taxon>Cupriavidus</taxon>
    </lineage>
</organism>
<comment type="caution">
    <text evidence="1">The sequence shown here is derived from an EMBL/GenBank/DDBJ whole genome shotgun (WGS) entry which is preliminary data.</text>
</comment>
<evidence type="ECO:0000313" key="1">
    <source>
        <dbReference type="EMBL" id="MDF3837213.1"/>
    </source>
</evidence>
<name>A0ABT6AX98_9BURK</name>
<reference evidence="1 2" key="1">
    <citation type="submission" date="2023-03" db="EMBL/GenBank/DDBJ databases">
        <title>Draft assemblies of triclosan tolerant bacteria isolated from returned activated sludge.</title>
        <authorList>
            <person name="Van Hamelsveld S."/>
        </authorList>
    </citation>
    <scope>NUCLEOTIDE SEQUENCE [LARGE SCALE GENOMIC DNA]</scope>
    <source>
        <strain evidence="1 2">GW210010_S58</strain>
    </source>
</reference>
<gene>
    <name evidence="1" type="ORF">P3W85_30290</name>
</gene>
<dbReference type="Proteomes" id="UP001216674">
    <property type="component" value="Unassembled WGS sequence"/>
</dbReference>
<keyword evidence="2" id="KW-1185">Reference proteome</keyword>
<sequence length="55" mass="5875">MPSIFIAQHALLALQMLRWHAAGPGRAAVLLLALALPPVRRAAARHGDPHLPRPG</sequence>